<accession>A0A1I1HUA0</accession>
<dbReference type="OrthoDB" id="7064118at2"/>
<keyword evidence="3" id="KW-1185">Reference proteome</keyword>
<dbReference type="STRING" id="623281.SAMN05421747_107131"/>
<evidence type="ECO:0000313" key="3">
    <source>
        <dbReference type="Proteomes" id="UP000199577"/>
    </source>
</evidence>
<proteinExistence type="predicted"/>
<protein>
    <submittedName>
        <fullName evidence="2">Sigma-70, region 4</fullName>
    </submittedName>
</protein>
<dbReference type="Proteomes" id="UP000199577">
    <property type="component" value="Unassembled WGS sequence"/>
</dbReference>
<evidence type="ECO:0000313" key="2">
    <source>
        <dbReference type="EMBL" id="SFC27729.1"/>
    </source>
</evidence>
<evidence type="ECO:0000259" key="1">
    <source>
        <dbReference type="Pfam" id="PF04545"/>
    </source>
</evidence>
<feature type="domain" description="RNA polymerase sigma-70 region 4" evidence="1">
    <location>
        <begin position="144"/>
        <end position="182"/>
    </location>
</feature>
<dbReference type="GO" id="GO:0006352">
    <property type="term" value="P:DNA-templated transcription initiation"/>
    <property type="evidence" value="ECO:0007669"/>
    <property type="project" value="InterPro"/>
</dbReference>
<dbReference type="AlphaFoldDB" id="A0A1I1HUA0"/>
<sequence length="204" mass="22472">MIGVITGDIINSEKFAQPDEWLTQLKALFGTIGPEPGTWEIMRGDSFQVQIARAETVLATALYIKATIKRNAGLDARMAIGIGTKSYDAPKVSEANGEAFIHSGRLFDQLKKNTLAVKSPWQAFDSTINLCLELASLTMDKWTANSAEIMALSLENPGKTQAELANMLGISQGRVSERQQRAGYDAIMKLETFFRESVQQQLNK</sequence>
<dbReference type="InterPro" id="IPR007630">
    <property type="entry name" value="RNA_pol_sigma70_r4"/>
</dbReference>
<dbReference type="Pfam" id="PF04545">
    <property type="entry name" value="Sigma70_r4"/>
    <property type="match status" value="1"/>
</dbReference>
<dbReference type="GO" id="GO:0003700">
    <property type="term" value="F:DNA-binding transcription factor activity"/>
    <property type="evidence" value="ECO:0007669"/>
    <property type="project" value="InterPro"/>
</dbReference>
<dbReference type="RefSeq" id="WP_090973385.1">
    <property type="nucleotide sequence ID" value="NZ_FOLL01000007.1"/>
</dbReference>
<organism evidence="2 3">
    <name type="scientific">Parapedobacter composti</name>
    <dbReference type="NCBI Taxonomy" id="623281"/>
    <lineage>
        <taxon>Bacteria</taxon>
        <taxon>Pseudomonadati</taxon>
        <taxon>Bacteroidota</taxon>
        <taxon>Sphingobacteriia</taxon>
        <taxon>Sphingobacteriales</taxon>
        <taxon>Sphingobacteriaceae</taxon>
        <taxon>Parapedobacter</taxon>
    </lineage>
</organism>
<gene>
    <name evidence="2" type="ORF">SAMN05421747_107131</name>
</gene>
<dbReference type="EMBL" id="FOLL01000007">
    <property type="protein sequence ID" value="SFC27729.1"/>
    <property type="molecule type" value="Genomic_DNA"/>
</dbReference>
<reference evidence="3" key="1">
    <citation type="submission" date="2016-10" db="EMBL/GenBank/DDBJ databases">
        <authorList>
            <person name="Varghese N."/>
            <person name="Submissions S."/>
        </authorList>
    </citation>
    <scope>NUCLEOTIDE SEQUENCE [LARGE SCALE GENOMIC DNA]</scope>
    <source>
        <strain evidence="3">DSM 22900</strain>
    </source>
</reference>
<name>A0A1I1HUA0_9SPHI</name>